<proteinExistence type="predicted"/>
<dbReference type="RefSeq" id="WP_326510005.1">
    <property type="nucleotide sequence ID" value="NZ_JAWIIV010000052.1"/>
</dbReference>
<dbReference type="Proteomes" id="UP001352263">
    <property type="component" value="Unassembled WGS sequence"/>
</dbReference>
<reference evidence="1 2" key="1">
    <citation type="submission" date="2023-10" db="EMBL/GenBank/DDBJ databases">
        <title>Noviherbaspirillum sp. CPCC 100848 genome assembly.</title>
        <authorList>
            <person name="Li X.Y."/>
            <person name="Fang X.M."/>
        </authorList>
    </citation>
    <scope>NUCLEOTIDE SEQUENCE [LARGE SCALE GENOMIC DNA]</scope>
    <source>
        <strain evidence="1 2">CPCC 100848</strain>
    </source>
</reference>
<comment type="caution">
    <text evidence="1">The sequence shown here is derived from an EMBL/GenBank/DDBJ whole genome shotgun (WGS) entry which is preliminary data.</text>
</comment>
<evidence type="ECO:0000313" key="1">
    <source>
        <dbReference type="EMBL" id="MEC4723392.1"/>
    </source>
</evidence>
<evidence type="ECO:0000313" key="2">
    <source>
        <dbReference type="Proteomes" id="UP001352263"/>
    </source>
</evidence>
<keyword evidence="2" id="KW-1185">Reference proteome</keyword>
<dbReference type="EMBL" id="JAWIIV010000052">
    <property type="protein sequence ID" value="MEC4723392.1"/>
    <property type="molecule type" value="Genomic_DNA"/>
</dbReference>
<accession>A0ABU6JI86</accession>
<organism evidence="1 2">
    <name type="scientific">Noviherbaspirillum album</name>
    <dbReference type="NCBI Taxonomy" id="3080276"/>
    <lineage>
        <taxon>Bacteria</taxon>
        <taxon>Pseudomonadati</taxon>
        <taxon>Pseudomonadota</taxon>
        <taxon>Betaproteobacteria</taxon>
        <taxon>Burkholderiales</taxon>
        <taxon>Oxalobacteraceae</taxon>
        <taxon>Noviherbaspirillum</taxon>
    </lineage>
</organism>
<gene>
    <name evidence="1" type="ORF">RY831_30050</name>
</gene>
<sequence>MTKSNSTVVTIELTVDIGGTMLQAEEAICAALNEAGVAATATALTRFDADGEPIDIGGEK</sequence>
<protein>
    <submittedName>
        <fullName evidence="1">Uncharacterized protein</fullName>
    </submittedName>
</protein>
<name>A0ABU6JI86_9BURK</name>